<dbReference type="InterPro" id="IPR013164">
    <property type="entry name" value="Cadherin_N"/>
</dbReference>
<name>A0AAV7PL42_PLEWA</name>
<evidence type="ECO:0000256" key="10">
    <source>
        <dbReference type="ARBA" id="ARBA00023136"/>
    </source>
</evidence>
<feature type="domain" description="Cadherin" evidence="15">
    <location>
        <begin position="417"/>
        <end position="521"/>
    </location>
</feature>
<dbReference type="FunFam" id="2.60.40.60:FF:000006">
    <property type="entry name" value="Protocadherin alpha 2"/>
    <property type="match status" value="1"/>
</dbReference>
<dbReference type="FunFam" id="2.60.40.60:FF:000001">
    <property type="entry name" value="Protocadherin alpha 2"/>
    <property type="match status" value="1"/>
</dbReference>
<keyword evidence="10 14" id="KW-0472">Membrane</keyword>
<evidence type="ECO:0000313" key="16">
    <source>
        <dbReference type="EMBL" id="KAJ1128081.1"/>
    </source>
</evidence>
<evidence type="ECO:0000256" key="11">
    <source>
        <dbReference type="ARBA" id="ARBA00023180"/>
    </source>
</evidence>
<feature type="domain" description="Cadherin" evidence="15">
    <location>
        <begin position="97"/>
        <end position="203"/>
    </location>
</feature>
<feature type="domain" description="Cadherin" evidence="15">
    <location>
        <begin position="522"/>
        <end position="631"/>
    </location>
</feature>
<dbReference type="SMART" id="SM00112">
    <property type="entry name" value="CA"/>
    <property type="match status" value="6"/>
</dbReference>
<evidence type="ECO:0000259" key="15">
    <source>
        <dbReference type="PROSITE" id="PS50268"/>
    </source>
</evidence>
<dbReference type="InterPro" id="IPR015919">
    <property type="entry name" value="Cadherin-like_sf"/>
</dbReference>
<dbReference type="FunFam" id="2.60.40.60:FF:000004">
    <property type="entry name" value="Protocadherin 1 gamma 2"/>
    <property type="match status" value="1"/>
</dbReference>
<feature type="domain" description="Cadherin" evidence="15">
    <location>
        <begin position="648"/>
        <end position="749"/>
    </location>
</feature>
<keyword evidence="5" id="KW-0732">Signal</keyword>
<dbReference type="Pfam" id="PF00028">
    <property type="entry name" value="Cadherin"/>
    <property type="match status" value="5"/>
</dbReference>
<keyword evidence="4 14" id="KW-0812">Transmembrane</keyword>
<dbReference type="Pfam" id="PF16492">
    <property type="entry name" value="Cadherin_C_2"/>
    <property type="match status" value="1"/>
</dbReference>
<evidence type="ECO:0000256" key="3">
    <source>
        <dbReference type="ARBA" id="ARBA00022475"/>
    </source>
</evidence>
<evidence type="ECO:0000256" key="7">
    <source>
        <dbReference type="ARBA" id="ARBA00022837"/>
    </source>
</evidence>
<reference evidence="16" key="1">
    <citation type="journal article" date="2022" name="bioRxiv">
        <title>Sequencing and chromosome-scale assembly of the giantPleurodeles waltlgenome.</title>
        <authorList>
            <person name="Brown T."/>
            <person name="Elewa A."/>
            <person name="Iarovenko S."/>
            <person name="Subramanian E."/>
            <person name="Araus A.J."/>
            <person name="Petzold A."/>
            <person name="Susuki M."/>
            <person name="Suzuki K.-i.T."/>
            <person name="Hayashi T."/>
            <person name="Toyoda A."/>
            <person name="Oliveira C."/>
            <person name="Osipova E."/>
            <person name="Leigh N.D."/>
            <person name="Simon A."/>
            <person name="Yun M.H."/>
        </authorList>
    </citation>
    <scope>NUCLEOTIDE SEQUENCE</scope>
    <source>
        <strain evidence="16">20211129_DDA</strain>
        <tissue evidence="16">Liver</tissue>
    </source>
</reference>
<evidence type="ECO:0000256" key="13">
    <source>
        <dbReference type="SAM" id="MobiDB-lite"/>
    </source>
</evidence>
<dbReference type="InterPro" id="IPR032455">
    <property type="entry name" value="Cadherin_C"/>
</dbReference>
<proteinExistence type="predicted"/>
<evidence type="ECO:0000256" key="1">
    <source>
        <dbReference type="ARBA" id="ARBA00003436"/>
    </source>
</evidence>
<keyword evidence="6" id="KW-0677">Repeat</keyword>
<evidence type="ECO:0000256" key="8">
    <source>
        <dbReference type="ARBA" id="ARBA00022889"/>
    </source>
</evidence>
<dbReference type="FunFam" id="2.60.40.60:FF:000002">
    <property type="entry name" value="Protocadherin alpha 2"/>
    <property type="match status" value="1"/>
</dbReference>
<dbReference type="PROSITE" id="PS00232">
    <property type="entry name" value="CADHERIN_1"/>
    <property type="match status" value="2"/>
</dbReference>
<dbReference type="FunFam" id="2.60.40.60:FF:000018">
    <property type="entry name" value="Protocadherin gamma c3"/>
    <property type="match status" value="1"/>
</dbReference>
<dbReference type="InterPro" id="IPR002126">
    <property type="entry name" value="Cadherin-like_dom"/>
</dbReference>
<feature type="compositionally biased region" description="Basic and acidic residues" evidence="13">
    <location>
        <begin position="889"/>
        <end position="901"/>
    </location>
</feature>
<feature type="transmembrane region" description="Helical" evidence="14">
    <location>
        <begin position="757"/>
        <end position="782"/>
    </location>
</feature>
<keyword evidence="11" id="KW-0325">Glycoprotein</keyword>
<gene>
    <name evidence="16" type="ORF">NDU88_006464</name>
</gene>
<evidence type="ECO:0000256" key="4">
    <source>
        <dbReference type="ARBA" id="ARBA00022692"/>
    </source>
</evidence>
<evidence type="ECO:0000256" key="14">
    <source>
        <dbReference type="SAM" id="Phobius"/>
    </source>
</evidence>
<sequence>MVQKPRLCFSGFQFPRLWYSGAVTSRRCYSGGETPKRCYSGALTPRRLQSGAQASRRCYSGAQTSRHCCSRTQTPRRCYSGTPMLLLAALLTVCAAASGQLRYSIPEEMRKGSFIGNVALDLGVDSKDLSEGGARIEYRGRKQYFALDSIKTHLIVNERIDREEVCGRAVPCLLQIEIILERILKVYAVKIEIQDINDNPPTFIADQITLHVIENTAPSARFELPGARDEDVGNNSLQHYQLNANKHFTLDVNIRADGTKHAELVLENLLDREEQDVHHLILTAIDGGNPARSGTAQIKVIVLDANDNAPIFDKSVYKVSVLENAPKGTTVTAVRAVDIDQELNSEVSYSFSNAMGADLQTFTLNSKTGEIVLRENLDFEVRQFYEFEVRGSDGSFSSKCKVLIEVLNVNDNAPEIILSSLLSQVAENSPVGTVIALLRVFDQDAGEYGKVTCSLPPHLPFHLKKSIGTYYSLVTSGVLDREDVQEYNITINATDYGTPTLFKAETLHLRITDENDNPPVFSQSSYNAYIMENIFSGTSIFEARANDLDVGHNAKITYSIAEGHIKNVLFSSYISINSDSGVIYALHSFDFEDFREFQIRVKAQDGGTPALMSNATVTFFIQDQNDNTPEILYPSPPTDGSSGVEMAPRSSEPGYLITKVVAVDTDSGQNSWLSYQLLRSTDHGLFSVGLHTGEIRTARPIIEKDALKHFLVVLVKDNGQTPLSSSVTVPIVLADSMPEMLHDISSPSVPADIESNLTLYLVIALAVVSFLFLFLIILLLAIRIHRWRESQFRDTSGVNFNAPPPSQFVGIDGVRAFLETYSHDVYLTKDSGKSHLKVPFSMDSNTLSRNQNFENQESVLTDDFLCIGTEDQPFVQIVAINNKDAECRCSPSREKRKERSLRSRGTTPPSRIRAIEKEFALTGAGSS</sequence>
<dbReference type="Proteomes" id="UP001066276">
    <property type="component" value="Chromosome 7"/>
</dbReference>
<dbReference type="EMBL" id="JANPWB010000011">
    <property type="protein sequence ID" value="KAJ1128081.1"/>
    <property type="molecule type" value="Genomic_DNA"/>
</dbReference>
<protein>
    <recommendedName>
        <fullName evidence="15">Cadherin domain-containing protein</fullName>
    </recommendedName>
</protein>
<dbReference type="Gene3D" id="2.60.40.60">
    <property type="entry name" value="Cadherins"/>
    <property type="match status" value="6"/>
</dbReference>
<comment type="function">
    <text evidence="1">Potential calcium-dependent cell-adhesion protein. May be involved in the establishment and maintenance of specific neuronal connections in the brain.</text>
</comment>
<accession>A0AAV7PL42</accession>
<dbReference type="InterPro" id="IPR050174">
    <property type="entry name" value="Protocadherin/Cadherin-CA"/>
</dbReference>
<organism evidence="16 17">
    <name type="scientific">Pleurodeles waltl</name>
    <name type="common">Iberian ribbed newt</name>
    <dbReference type="NCBI Taxonomy" id="8319"/>
    <lineage>
        <taxon>Eukaryota</taxon>
        <taxon>Metazoa</taxon>
        <taxon>Chordata</taxon>
        <taxon>Craniata</taxon>
        <taxon>Vertebrata</taxon>
        <taxon>Euteleostomi</taxon>
        <taxon>Amphibia</taxon>
        <taxon>Batrachia</taxon>
        <taxon>Caudata</taxon>
        <taxon>Salamandroidea</taxon>
        <taxon>Salamandridae</taxon>
        <taxon>Pleurodelinae</taxon>
        <taxon>Pleurodeles</taxon>
    </lineage>
</organism>
<dbReference type="GO" id="GO:0005886">
    <property type="term" value="C:plasma membrane"/>
    <property type="evidence" value="ECO:0007669"/>
    <property type="project" value="UniProtKB-SubCell"/>
</dbReference>
<feature type="domain" description="Cadherin" evidence="15">
    <location>
        <begin position="204"/>
        <end position="312"/>
    </location>
</feature>
<evidence type="ECO:0000256" key="9">
    <source>
        <dbReference type="ARBA" id="ARBA00022989"/>
    </source>
</evidence>
<keyword evidence="3" id="KW-1003">Cell membrane</keyword>
<dbReference type="FunFam" id="2.60.40.60:FF:000129">
    <property type="entry name" value="protocadherin alpha-C2 isoform X1"/>
    <property type="match status" value="1"/>
</dbReference>
<dbReference type="PANTHER" id="PTHR24028">
    <property type="entry name" value="CADHERIN-87A"/>
    <property type="match status" value="1"/>
</dbReference>
<dbReference type="CDD" id="cd11304">
    <property type="entry name" value="Cadherin_repeat"/>
    <property type="match status" value="6"/>
</dbReference>
<evidence type="ECO:0000256" key="5">
    <source>
        <dbReference type="ARBA" id="ARBA00022729"/>
    </source>
</evidence>
<dbReference type="AlphaFoldDB" id="A0AAV7PL42"/>
<dbReference type="PRINTS" id="PR00205">
    <property type="entry name" value="CADHERIN"/>
</dbReference>
<keyword evidence="17" id="KW-1185">Reference proteome</keyword>
<feature type="domain" description="Cadherin" evidence="15">
    <location>
        <begin position="313"/>
        <end position="416"/>
    </location>
</feature>
<dbReference type="InterPro" id="IPR020894">
    <property type="entry name" value="Cadherin_CS"/>
</dbReference>
<dbReference type="GO" id="GO:0007156">
    <property type="term" value="P:homophilic cell adhesion via plasma membrane adhesion molecules"/>
    <property type="evidence" value="ECO:0007669"/>
    <property type="project" value="InterPro"/>
</dbReference>
<comment type="subcellular location">
    <subcellularLocation>
        <location evidence="2">Cell membrane</location>
        <topology evidence="2">Single-pass type I membrane protein</topology>
    </subcellularLocation>
</comment>
<dbReference type="PROSITE" id="PS50268">
    <property type="entry name" value="CADHERIN_2"/>
    <property type="match status" value="6"/>
</dbReference>
<feature type="region of interest" description="Disordered" evidence="13">
    <location>
        <begin position="889"/>
        <end position="927"/>
    </location>
</feature>
<dbReference type="PANTHER" id="PTHR24028:SF234">
    <property type="entry name" value="PROTOCADHERIN GAMMA-A3"/>
    <property type="match status" value="1"/>
</dbReference>
<keyword evidence="7 12" id="KW-0106">Calcium</keyword>
<evidence type="ECO:0000313" key="17">
    <source>
        <dbReference type="Proteomes" id="UP001066276"/>
    </source>
</evidence>
<keyword evidence="8" id="KW-0130">Cell adhesion</keyword>
<keyword evidence="9 14" id="KW-1133">Transmembrane helix</keyword>
<dbReference type="GO" id="GO:0005509">
    <property type="term" value="F:calcium ion binding"/>
    <property type="evidence" value="ECO:0007669"/>
    <property type="project" value="UniProtKB-UniRule"/>
</dbReference>
<dbReference type="Pfam" id="PF08266">
    <property type="entry name" value="Cadherin_2"/>
    <property type="match status" value="1"/>
</dbReference>
<dbReference type="SUPFAM" id="SSF49313">
    <property type="entry name" value="Cadherin-like"/>
    <property type="match status" value="6"/>
</dbReference>
<comment type="caution">
    <text evidence="16">The sequence shown here is derived from an EMBL/GenBank/DDBJ whole genome shotgun (WGS) entry which is preliminary data.</text>
</comment>
<evidence type="ECO:0000256" key="12">
    <source>
        <dbReference type="PROSITE-ProRule" id="PRU00043"/>
    </source>
</evidence>
<evidence type="ECO:0000256" key="6">
    <source>
        <dbReference type="ARBA" id="ARBA00022737"/>
    </source>
</evidence>
<evidence type="ECO:0000256" key="2">
    <source>
        <dbReference type="ARBA" id="ARBA00004251"/>
    </source>
</evidence>